<evidence type="ECO:0000256" key="1">
    <source>
        <dbReference type="SAM" id="SignalP"/>
    </source>
</evidence>
<evidence type="ECO:0000259" key="2">
    <source>
        <dbReference type="PROSITE" id="PS50206"/>
    </source>
</evidence>
<gene>
    <name evidence="3" type="ORF">HELGO_WM1655</name>
</gene>
<dbReference type="CDD" id="cd00158">
    <property type="entry name" value="RHOD"/>
    <property type="match status" value="1"/>
</dbReference>
<feature type="signal peptide" evidence="1">
    <location>
        <begin position="1"/>
        <end position="21"/>
    </location>
</feature>
<dbReference type="InterPro" id="IPR036873">
    <property type="entry name" value="Rhodanese-like_dom_sf"/>
</dbReference>
<name>A0A6S6TW55_9BACT</name>
<dbReference type="PROSITE" id="PS50206">
    <property type="entry name" value="RHODANESE_3"/>
    <property type="match status" value="1"/>
</dbReference>
<evidence type="ECO:0000313" key="3">
    <source>
        <dbReference type="EMBL" id="CAA6826821.1"/>
    </source>
</evidence>
<accession>A0A6S6TW55</accession>
<keyword evidence="1" id="KW-0732">Signal</keyword>
<dbReference type="AlphaFoldDB" id="A0A6S6TW55"/>
<proteinExistence type="predicted"/>
<feature type="domain" description="Rhodanese" evidence="2">
    <location>
        <begin position="113"/>
        <end position="227"/>
    </location>
</feature>
<sequence length="235" mass="26959">MIKNYLSILTLSFSLCFSANVGIEYSGVVVTTNSKKEQKSIVVKRNIPKECNNVPITNEMLWTENFAHKSVPEVCKSTYVHTKGKLLPIQLGSEDLETYGELEILIHLRQMQRDDTLLLVDSRKKEWFNYRTIPGAVNMPFIYFKQKDEYEFEFEYALLRIGVHTLKNGDYDFSKAKTLAIFCNGPWCTQSATMINALLAIGYPEEKLKWYRGGMQDWLGAGMTSTREINLPSTI</sequence>
<dbReference type="Gene3D" id="3.40.250.10">
    <property type="entry name" value="Rhodanese-like domain"/>
    <property type="match status" value="1"/>
</dbReference>
<dbReference type="SUPFAM" id="SSF52821">
    <property type="entry name" value="Rhodanese/Cell cycle control phosphatase"/>
    <property type="match status" value="1"/>
</dbReference>
<organism evidence="3">
    <name type="scientific">uncultured Sulfurovum sp</name>
    <dbReference type="NCBI Taxonomy" id="269237"/>
    <lineage>
        <taxon>Bacteria</taxon>
        <taxon>Pseudomonadati</taxon>
        <taxon>Campylobacterota</taxon>
        <taxon>Epsilonproteobacteria</taxon>
        <taxon>Campylobacterales</taxon>
        <taxon>Sulfurovaceae</taxon>
        <taxon>Sulfurovum</taxon>
        <taxon>environmental samples</taxon>
    </lineage>
</organism>
<feature type="chain" id="PRO_5028279941" description="Rhodanese domain-containing protein" evidence="1">
    <location>
        <begin position="22"/>
        <end position="235"/>
    </location>
</feature>
<reference evidence="3" key="1">
    <citation type="submission" date="2020-01" db="EMBL/GenBank/DDBJ databases">
        <authorList>
            <person name="Meier V. D."/>
            <person name="Meier V D."/>
        </authorList>
    </citation>
    <scope>NUCLEOTIDE SEQUENCE</scope>
    <source>
        <strain evidence="3">HLG_WM_MAG_01</strain>
    </source>
</reference>
<dbReference type="Pfam" id="PF00581">
    <property type="entry name" value="Rhodanese"/>
    <property type="match status" value="1"/>
</dbReference>
<dbReference type="EMBL" id="CACVAS010000147">
    <property type="protein sequence ID" value="CAA6826821.1"/>
    <property type="molecule type" value="Genomic_DNA"/>
</dbReference>
<dbReference type="InterPro" id="IPR001763">
    <property type="entry name" value="Rhodanese-like_dom"/>
</dbReference>
<protein>
    <recommendedName>
        <fullName evidence="2">Rhodanese domain-containing protein</fullName>
    </recommendedName>
</protein>